<protein>
    <submittedName>
        <fullName evidence="7">Ras GTPase-activating protein-binding protein 2-like</fullName>
    </submittedName>
</protein>
<dbReference type="Gene3D" id="3.30.70.330">
    <property type="match status" value="1"/>
</dbReference>
<dbReference type="GO" id="GO:0005829">
    <property type="term" value="C:cytosol"/>
    <property type="evidence" value="ECO:0007669"/>
    <property type="project" value="TreeGrafter"/>
</dbReference>
<proteinExistence type="predicted"/>
<reference evidence="7" key="3">
    <citation type="submission" date="2025-09" db="UniProtKB">
        <authorList>
            <consortium name="Ensembl"/>
        </authorList>
    </citation>
    <scope>IDENTIFICATION</scope>
</reference>
<reference evidence="7" key="1">
    <citation type="submission" date="2020-06" db="EMBL/GenBank/DDBJ databases">
        <authorList>
            <consortium name="Wellcome Sanger Institute Data Sharing"/>
        </authorList>
    </citation>
    <scope>NUCLEOTIDE SEQUENCE [LARGE SCALE GENOMIC DNA]</scope>
</reference>
<dbReference type="InterPro" id="IPR032710">
    <property type="entry name" value="NTF2-like_dom_sf"/>
</dbReference>
<dbReference type="PROSITE" id="PS50102">
    <property type="entry name" value="RRM"/>
    <property type="match status" value="1"/>
</dbReference>
<evidence type="ECO:0000259" key="6">
    <source>
        <dbReference type="PROSITE" id="PS50177"/>
    </source>
</evidence>
<evidence type="ECO:0000256" key="1">
    <source>
        <dbReference type="ARBA" id="ARBA00004210"/>
    </source>
</evidence>
<dbReference type="Ensembl" id="ENSGWIT00000017614.1">
    <property type="protein sequence ID" value="ENSGWIP00000015945.1"/>
    <property type="gene ID" value="ENSGWIG00000008961.1"/>
</dbReference>
<evidence type="ECO:0000313" key="8">
    <source>
        <dbReference type="Proteomes" id="UP000694680"/>
    </source>
</evidence>
<feature type="compositionally biased region" description="Basic and acidic residues" evidence="4">
    <location>
        <begin position="193"/>
        <end position="206"/>
    </location>
</feature>
<dbReference type="CDD" id="cd00780">
    <property type="entry name" value="NTF2"/>
    <property type="match status" value="1"/>
</dbReference>
<feature type="region of interest" description="Disordered" evidence="4">
    <location>
        <begin position="148"/>
        <end position="207"/>
    </location>
</feature>
<sequence length="288" mass="32403">MEMEKSRPVFVAQEFVRQYYRLRNKAPGVLHRSNSSYVYGGLDTDGNLAEPVYGQAGIHEKITSLQIRECHTKIRGVDAHATLNNRIVVQVLGELSNSGQPMRKFMQTFVLAPEGSVAKKYDIHSNIFCYVEEAFGKSDAKLDEVVLEPKEDVEPEPQTPKPRVGSKSKAPLPPRNQRTHDRRSFPPRSPRPGGRDGEPGVKDNRRIVPYPDSHQLFVGNLPHDTDENELKELFMTYGNVVELRINTRGVSGKLANFGFVVFDSSDPVQNILQAEVRGIYQTSLPTFI</sequence>
<dbReference type="AlphaFoldDB" id="A0A8C5G5D1"/>
<dbReference type="Gene3D" id="3.10.450.50">
    <property type="match status" value="1"/>
</dbReference>
<dbReference type="PROSITE" id="PS50177">
    <property type="entry name" value="NTF2_DOMAIN"/>
    <property type="match status" value="1"/>
</dbReference>
<gene>
    <name evidence="7" type="primary">LOC114471057</name>
</gene>
<dbReference type="PANTHER" id="PTHR10693:SF10">
    <property type="entry name" value="RAS GTPASE-ACTIVATING PROTEIN-BINDING PROTEIN 2"/>
    <property type="match status" value="1"/>
</dbReference>
<evidence type="ECO:0000256" key="4">
    <source>
        <dbReference type="SAM" id="MobiDB-lite"/>
    </source>
</evidence>
<evidence type="ECO:0000256" key="3">
    <source>
        <dbReference type="PROSITE-ProRule" id="PRU00176"/>
    </source>
</evidence>
<dbReference type="InterPro" id="IPR012677">
    <property type="entry name" value="Nucleotide-bd_a/b_plait_sf"/>
</dbReference>
<dbReference type="InterPro" id="IPR035979">
    <property type="entry name" value="RBD_domain_sf"/>
</dbReference>
<name>A0A8C5G5D1_GOUWI</name>
<evidence type="ECO:0000313" key="7">
    <source>
        <dbReference type="Ensembl" id="ENSGWIP00000015945.1"/>
    </source>
</evidence>
<organism evidence="7 8">
    <name type="scientific">Gouania willdenowi</name>
    <name type="common">Blunt-snouted clingfish</name>
    <name type="synonym">Lepadogaster willdenowi</name>
    <dbReference type="NCBI Taxonomy" id="441366"/>
    <lineage>
        <taxon>Eukaryota</taxon>
        <taxon>Metazoa</taxon>
        <taxon>Chordata</taxon>
        <taxon>Craniata</taxon>
        <taxon>Vertebrata</taxon>
        <taxon>Euteleostomi</taxon>
        <taxon>Actinopterygii</taxon>
        <taxon>Neopterygii</taxon>
        <taxon>Teleostei</taxon>
        <taxon>Neoteleostei</taxon>
        <taxon>Acanthomorphata</taxon>
        <taxon>Ovalentaria</taxon>
        <taxon>Blenniimorphae</taxon>
        <taxon>Blenniiformes</taxon>
        <taxon>Gobiesocoidei</taxon>
        <taxon>Gobiesocidae</taxon>
        <taxon>Gobiesocinae</taxon>
        <taxon>Gouania</taxon>
    </lineage>
</organism>
<dbReference type="SUPFAM" id="SSF54928">
    <property type="entry name" value="RNA-binding domain, RBD"/>
    <property type="match status" value="1"/>
</dbReference>
<dbReference type="InterPro" id="IPR039539">
    <property type="entry name" value="Ras_GTPase_bind_prot"/>
</dbReference>
<dbReference type="Pfam" id="PF00076">
    <property type="entry name" value="RRM_1"/>
    <property type="match status" value="1"/>
</dbReference>
<dbReference type="InterPro" id="IPR018222">
    <property type="entry name" value="Nuclear_transport_factor_2_euk"/>
</dbReference>
<dbReference type="Pfam" id="PF02136">
    <property type="entry name" value="NTF2"/>
    <property type="match status" value="1"/>
</dbReference>
<dbReference type="SMART" id="SM00360">
    <property type="entry name" value="RRM"/>
    <property type="match status" value="1"/>
</dbReference>
<dbReference type="GO" id="GO:1990904">
    <property type="term" value="C:ribonucleoprotein complex"/>
    <property type="evidence" value="ECO:0007669"/>
    <property type="project" value="TreeGrafter"/>
</dbReference>
<comment type="subcellular location">
    <subcellularLocation>
        <location evidence="1">Cytoplasm</location>
        <location evidence="1">Stress granule</location>
    </subcellularLocation>
</comment>
<keyword evidence="2 3" id="KW-0694">RNA-binding</keyword>
<dbReference type="InterPro" id="IPR002075">
    <property type="entry name" value="NTF2_dom"/>
</dbReference>
<dbReference type="GO" id="GO:0003729">
    <property type="term" value="F:mRNA binding"/>
    <property type="evidence" value="ECO:0007669"/>
    <property type="project" value="TreeGrafter"/>
</dbReference>
<evidence type="ECO:0000256" key="2">
    <source>
        <dbReference type="ARBA" id="ARBA00022884"/>
    </source>
</evidence>
<dbReference type="InterPro" id="IPR000504">
    <property type="entry name" value="RRM_dom"/>
</dbReference>
<feature type="domain" description="NTF2" evidence="6">
    <location>
        <begin position="11"/>
        <end position="130"/>
    </location>
</feature>
<dbReference type="FunFam" id="3.10.450.50:FF:000015">
    <property type="entry name" value="Ras GTPase-activating protein-binding protein 2"/>
    <property type="match status" value="1"/>
</dbReference>
<feature type="domain" description="RRM" evidence="5">
    <location>
        <begin position="214"/>
        <end position="278"/>
    </location>
</feature>
<keyword evidence="8" id="KW-1185">Reference proteome</keyword>
<dbReference type="SUPFAM" id="SSF54427">
    <property type="entry name" value="NTF2-like"/>
    <property type="match status" value="1"/>
</dbReference>
<accession>A0A8C5G5D1</accession>
<reference evidence="7" key="2">
    <citation type="submission" date="2025-08" db="UniProtKB">
        <authorList>
            <consortium name="Ensembl"/>
        </authorList>
    </citation>
    <scope>IDENTIFICATION</scope>
</reference>
<dbReference type="PANTHER" id="PTHR10693">
    <property type="entry name" value="RAS GTPASE-ACTIVATING PROTEIN-BINDING PROTEIN"/>
    <property type="match status" value="1"/>
</dbReference>
<dbReference type="Proteomes" id="UP000694680">
    <property type="component" value="Chromosome 10"/>
</dbReference>
<evidence type="ECO:0000259" key="5">
    <source>
        <dbReference type="PROSITE" id="PS50102"/>
    </source>
</evidence>
<dbReference type="GO" id="GO:0010494">
    <property type="term" value="C:cytoplasmic stress granule"/>
    <property type="evidence" value="ECO:0007669"/>
    <property type="project" value="UniProtKB-SubCell"/>
</dbReference>